<evidence type="ECO:0000256" key="1">
    <source>
        <dbReference type="ARBA" id="ARBA00022491"/>
    </source>
</evidence>
<dbReference type="CDD" id="cd01392">
    <property type="entry name" value="HTH_LacI"/>
    <property type="match status" value="1"/>
</dbReference>
<dbReference type="Pfam" id="PF13377">
    <property type="entry name" value="Peripla_BP_3"/>
    <property type="match status" value="1"/>
</dbReference>
<evidence type="ECO:0000259" key="5">
    <source>
        <dbReference type="PROSITE" id="PS50932"/>
    </source>
</evidence>
<dbReference type="SMART" id="SM00354">
    <property type="entry name" value="HTH_LACI"/>
    <property type="match status" value="1"/>
</dbReference>
<keyword evidence="7" id="KW-1185">Reference proteome</keyword>
<dbReference type="STRING" id="322505.SAMN04487836_10936"/>
<gene>
    <name evidence="6" type="ORF">SAMN04487834_10438</name>
</gene>
<reference evidence="7" key="1">
    <citation type="submission" date="2016-10" db="EMBL/GenBank/DDBJ databases">
        <authorList>
            <person name="Varghese N."/>
        </authorList>
    </citation>
    <scope>NUCLEOTIDE SEQUENCE [LARGE SCALE GENOMIC DNA]</scope>
    <source>
        <strain evidence="7">DSM 20406</strain>
    </source>
</reference>
<dbReference type="RefSeq" id="WP_074732407.1">
    <property type="nucleotide sequence ID" value="NZ_FNYK01000043.1"/>
</dbReference>
<dbReference type="InterPro" id="IPR028082">
    <property type="entry name" value="Peripla_BP_I"/>
</dbReference>
<dbReference type="GO" id="GO:0003700">
    <property type="term" value="F:DNA-binding transcription factor activity"/>
    <property type="evidence" value="ECO:0007669"/>
    <property type="project" value="TreeGrafter"/>
</dbReference>
<dbReference type="PANTHER" id="PTHR30146:SF95">
    <property type="entry name" value="RIBOSE OPERON REPRESSOR"/>
    <property type="match status" value="1"/>
</dbReference>
<dbReference type="EMBL" id="FNYK01000043">
    <property type="protein sequence ID" value="SEJ00071.1"/>
    <property type="molecule type" value="Genomic_DNA"/>
</dbReference>
<dbReference type="SUPFAM" id="SSF53822">
    <property type="entry name" value="Periplasmic binding protein-like I"/>
    <property type="match status" value="1"/>
</dbReference>
<proteinExistence type="predicted"/>
<evidence type="ECO:0000313" key="6">
    <source>
        <dbReference type="EMBL" id="SEJ00071.1"/>
    </source>
</evidence>
<dbReference type="PANTHER" id="PTHR30146">
    <property type="entry name" value="LACI-RELATED TRANSCRIPTIONAL REPRESSOR"/>
    <property type="match status" value="1"/>
</dbReference>
<dbReference type="Pfam" id="PF00356">
    <property type="entry name" value="LacI"/>
    <property type="match status" value="1"/>
</dbReference>
<organism evidence="6 7">
    <name type="scientific">Sharpea azabuensis</name>
    <dbReference type="NCBI Taxonomy" id="322505"/>
    <lineage>
        <taxon>Bacteria</taxon>
        <taxon>Bacillati</taxon>
        <taxon>Bacillota</taxon>
        <taxon>Erysipelotrichia</taxon>
        <taxon>Erysipelotrichales</taxon>
        <taxon>Coprobacillaceae</taxon>
        <taxon>Sharpea</taxon>
    </lineage>
</organism>
<keyword evidence="2" id="KW-0805">Transcription regulation</keyword>
<dbReference type="InterPro" id="IPR000843">
    <property type="entry name" value="HTH_LacI"/>
</dbReference>
<dbReference type="InterPro" id="IPR046335">
    <property type="entry name" value="LacI/GalR-like_sensor"/>
</dbReference>
<dbReference type="InterPro" id="IPR010982">
    <property type="entry name" value="Lambda_DNA-bd_dom_sf"/>
</dbReference>
<dbReference type="OrthoDB" id="9796186at2"/>
<evidence type="ECO:0000313" key="7">
    <source>
        <dbReference type="Proteomes" id="UP000183028"/>
    </source>
</evidence>
<dbReference type="Gene3D" id="1.10.260.40">
    <property type="entry name" value="lambda repressor-like DNA-binding domains"/>
    <property type="match status" value="1"/>
</dbReference>
<evidence type="ECO:0000256" key="4">
    <source>
        <dbReference type="ARBA" id="ARBA00023163"/>
    </source>
</evidence>
<protein>
    <submittedName>
        <fullName evidence="6">Transcriptional regulator, LacI family</fullName>
    </submittedName>
</protein>
<feature type="domain" description="HTH lacI-type" evidence="5">
    <location>
        <begin position="8"/>
        <end position="62"/>
    </location>
</feature>
<accession>A0A1H6V6C2</accession>
<sequence>MIDKKKKVTFSDIAKYTHFSKTTISRYFNHPETVTEENKKIIEEALQALDYHENKLAKVLANGKTEFIGIIIPNLSMHYYAELLSQIISTYDTFGYKFLVFESQNDQAKELQYIDELMAYNIEGLIMISHFPHSEVLSHYPIPIVTIERESQYVSGVTTNNYSGALLATKHLMDINNDIYIHINSKLTENNPDYYRTKGFLDQCQANNLPYDLRLQDLGNGFEEMNAIYTSLFEDFERLYKGKRKGIFVCNDTHANILLNIIYRHYGHLPHDYNIVGFDDSSISREAIIPITTIHQDIKGLAIGAMEIIIKEIEATKQNKVVQHTYQRVEPTLMIRKTTHQ</sequence>
<dbReference type="Proteomes" id="UP000183028">
    <property type="component" value="Unassembled WGS sequence"/>
</dbReference>
<dbReference type="GO" id="GO:0000976">
    <property type="term" value="F:transcription cis-regulatory region binding"/>
    <property type="evidence" value="ECO:0007669"/>
    <property type="project" value="TreeGrafter"/>
</dbReference>
<dbReference type="AlphaFoldDB" id="A0A1H6V6C2"/>
<dbReference type="eggNOG" id="COG1609">
    <property type="taxonomic scope" value="Bacteria"/>
</dbReference>
<dbReference type="SUPFAM" id="SSF47413">
    <property type="entry name" value="lambda repressor-like DNA-binding domains"/>
    <property type="match status" value="1"/>
</dbReference>
<evidence type="ECO:0000256" key="3">
    <source>
        <dbReference type="ARBA" id="ARBA00023125"/>
    </source>
</evidence>
<name>A0A1H6V6C2_9FIRM</name>
<dbReference type="PROSITE" id="PS50932">
    <property type="entry name" value="HTH_LACI_2"/>
    <property type="match status" value="1"/>
</dbReference>
<evidence type="ECO:0000256" key="2">
    <source>
        <dbReference type="ARBA" id="ARBA00023015"/>
    </source>
</evidence>
<keyword evidence="4" id="KW-0804">Transcription</keyword>
<dbReference type="Gene3D" id="3.40.50.2300">
    <property type="match status" value="2"/>
</dbReference>
<keyword evidence="1" id="KW-0678">Repressor</keyword>
<keyword evidence="3" id="KW-0238">DNA-binding</keyword>